<dbReference type="InterPro" id="IPR053267">
    <property type="entry name" value="Verrucosidin_biosynth-assoc"/>
</dbReference>
<evidence type="ECO:0000313" key="3">
    <source>
        <dbReference type="Proteomes" id="UP000030672"/>
    </source>
</evidence>
<dbReference type="EMBL" id="KL584828">
    <property type="protein sequence ID" value="KEQ64512.1"/>
    <property type="molecule type" value="Genomic_DNA"/>
</dbReference>
<feature type="compositionally biased region" description="Polar residues" evidence="1">
    <location>
        <begin position="87"/>
        <end position="103"/>
    </location>
</feature>
<accession>A0A074W3K6</accession>
<keyword evidence="3" id="KW-1185">Reference proteome</keyword>
<feature type="region of interest" description="Disordered" evidence="1">
    <location>
        <begin position="65"/>
        <end position="103"/>
    </location>
</feature>
<reference evidence="2 3" key="1">
    <citation type="journal article" date="2014" name="BMC Genomics">
        <title>Genome sequencing of four Aureobasidium pullulans varieties: biotechnological potential, stress tolerance, and description of new species.</title>
        <authorList>
            <person name="Gostin Ar C."/>
            <person name="Ohm R.A."/>
            <person name="Kogej T."/>
            <person name="Sonjak S."/>
            <person name="Turk M."/>
            <person name="Zajc J."/>
            <person name="Zalar P."/>
            <person name="Grube M."/>
            <person name="Sun H."/>
            <person name="Han J."/>
            <person name="Sharma A."/>
            <person name="Chiniquy J."/>
            <person name="Ngan C.Y."/>
            <person name="Lipzen A."/>
            <person name="Barry K."/>
            <person name="Grigoriev I.V."/>
            <person name="Gunde-Cimerman N."/>
        </authorList>
    </citation>
    <scope>NUCLEOTIDE SEQUENCE [LARGE SCALE GENOMIC DNA]</scope>
    <source>
        <strain evidence="2 3">CBS 110374</strain>
    </source>
</reference>
<evidence type="ECO:0000313" key="2">
    <source>
        <dbReference type="EMBL" id="KEQ64512.1"/>
    </source>
</evidence>
<feature type="non-terminal residue" evidence="2">
    <location>
        <position position="228"/>
    </location>
</feature>
<dbReference type="PANTHER" id="PTHR42087:SF1">
    <property type="entry name" value="ILP IS AN APOPTOSIS INHIBITOR"/>
    <property type="match status" value="1"/>
</dbReference>
<evidence type="ECO:0000256" key="1">
    <source>
        <dbReference type="SAM" id="MobiDB-lite"/>
    </source>
</evidence>
<sequence>QGTQQSRQLPQDPPLTTSPNFDILDWHPAYESCQRYFLDHAQHEAGTQALCALINIRLPYQWPQNPVMSSNPPPSSGASSGSGGPSFNFNQWSRPNSSANGRSPQQATAFVSLVPYIRRLVITGFDKPGILHGFFGDAYQAGITPMQDCERRNYLFAAKHGGWRTCKKQYDMNPEETVPFLKPLQSIRDEELEAAEKSWSSWLAMEDWMIGPRAPDEENGQDQSNQRS</sequence>
<dbReference type="RefSeq" id="XP_040881535.1">
    <property type="nucleotide sequence ID" value="XM_041018546.1"/>
</dbReference>
<dbReference type="PANTHER" id="PTHR42087">
    <property type="entry name" value="ILP IS AN APOPTOSIS INHIBITOR"/>
    <property type="match status" value="1"/>
</dbReference>
<feature type="region of interest" description="Disordered" evidence="1">
    <location>
        <begin position="1"/>
        <end position="21"/>
    </location>
</feature>
<dbReference type="GeneID" id="63911919"/>
<dbReference type="HOGENOM" id="CLU_079969_0_0_1"/>
<organism evidence="2 3">
    <name type="scientific">Aureobasidium melanogenum (strain CBS 110374)</name>
    <name type="common">Aureobasidium pullulans var. melanogenum</name>
    <dbReference type="NCBI Taxonomy" id="1043003"/>
    <lineage>
        <taxon>Eukaryota</taxon>
        <taxon>Fungi</taxon>
        <taxon>Dikarya</taxon>
        <taxon>Ascomycota</taxon>
        <taxon>Pezizomycotina</taxon>
        <taxon>Dothideomycetes</taxon>
        <taxon>Dothideomycetidae</taxon>
        <taxon>Dothideales</taxon>
        <taxon>Saccotheciaceae</taxon>
        <taxon>Aureobasidium</taxon>
    </lineage>
</organism>
<proteinExistence type="predicted"/>
<name>A0A074W3K6_AURM1</name>
<gene>
    <name evidence="2" type="ORF">M437DRAFT_10110</name>
</gene>
<feature type="compositionally biased region" description="Polar residues" evidence="1">
    <location>
        <begin position="1"/>
        <end position="20"/>
    </location>
</feature>
<protein>
    <submittedName>
        <fullName evidence="2">Uncharacterized protein</fullName>
    </submittedName>
</protein>
<feature type="non-terminal residue" evidence="2">
    <location>
        <position position="1"/>
    </location>
</feature>
<dbReference type="AlphaFoldDB" id="A0A074W3K6"/>
<dbReference type="Proteomes" id="UP000030672">
    <property type="component" value="Unassembled WGS sequence"/>
</dbReference>